<reference evidence="2 3" key="1">
    <citation type="submission" date="2017-03" db="EMBL/GenBank/DDBJ databases">
        <title>Draft genome sequence of Streptomyces scabrisporus NF3, endophyte isolated from Amphipterygium adstringens.</title>
        <authorList>
            <person name="Vazquez M."/>
            <person name="Ceapa C.D."/>
            <person name="Rodriguez Luna D."/>
            <person name="Sanchez Esquivel S."/>
        </authorList>
    </citation>
    <scope>NUCLEOTIDE SEQUENCE [LARGE SCALE GENOMIC DNA]</scope>
    <source>
        <strain evidence="2 3">NF3</strain>
    </source>
</reference>
<dbReference type="InterPro" id="IPR005337">
    <property type="entry name" value="RapZ-like"/>
</dbReference>
<dbReference type="PANTHER" id="PTHR30448:SF0">
    <property type="entry name" value="RNASE ADAPTER PROTEIN RAPZ"/>
    <property type="match status" value="1"/>
</dbReference>
<gene>
    <name evidence="2" type="ORF">B4N89_11515</name>
</gene>
<dbReference type="OrthoDB" id="3217588at2"/>
<sequence length="177" mass="18888">MIRIVSFGYGHGPAPDAEITLDLRRRFRNPHHDPAMKQLTGLDADVYAHVLATPGVRDLAAATALAAHDLAHAVPGPITVACGCVGGRHRSVGIARHIAAILADGCARIEVEHRDVHRSVLPSTAHAPTLTGLPRIVGPGPFVGSDCMARRHYDACRAERRRGCDCPCHHEDEGDAS</sequence>
<evidence type="ECO:0000259" key="1">
    <source>
        <dbReference type="Pfam" id="PF22740"/>
    </source>
</evidence>
<dbReference type="Pfam" id="PF22740">
    <property type="entry name" value="PapZ_C"/>
    <property type="match status" value="1"/>
</dbReference>
<dbReference type="PANTHER" id="PTHR30448">
    <property type="entry name" value="RNASE ADAPTER PROTEIN RAPZ"/>
    <property type="match status" value="1"/>
</dbReference>
<dbReference type="AlphaFoldDB" id="A0A1T3P7G2"/>
<dbReference type="Proteomes" id="UP000190037">
    <property type="component" value="Unassembled WGS sequence"/>
</dbReference>
<evidence type="ECO:0000313" key="3">
    <source>
        <dbReference type="Proteomes" id="UP000190037"/>
    </source>
</evidence>
<keyword evidence="3" id="KW-1185">Reference proteome</keyword>
<dbReference type="EMBL" id="MWQN01000001">
    <property type="protein sequence ID" value="OPC84973.1"/>
    <property type="molecule type" value="Genomic_DNA"/>
</dbReference>
<name>A0A1T3P7G2_9ACTN</name>
<organism evidence="2 3">
    <name type="scientific">Embleya scabrispora</name>
    <dbReference type="NCBI Taxonomy" id="159449"/>
    <lineage>
        <taxon>Bacteria</taxon>
        <taxon>Bacillati</taxon>
        <taxon>Actinomycetota</taxon>
        <taxon>Actinomycetes</taxon>
        <taxon>Kitasatosporales</taxon>
        <taxon>Streptomycetaceae</taxon>
        <taxon>Embleya</taxon>
    </lineage>
</organism>
<dbReference type="GO" id="GO:0005524">
    <property type="term" value="F:ATP binding"/>
    <property type="evidence" value="ECO:0007669"/>
    <property type="project" value="InterPro"/>
</dbReference>
<evidence type="ECO:0000313" key="2">
    <source>
        <dbReference type="EMBL" id="OPC84973.1"/>
    </source>
</evidence>
<proteinExistence type="predicted"/>
<feature type="domain" description="RapZ C-terminal" evidence="1">
    <location>
        <begin position="2"/>
        <end position="117"/>
    </location>
</feature>
<dbReference type="STRING" id="159449.B4N89_11515"/>
<dbReference type="InterPro" id="IPR053931">
    <property type="entry name" value="RapZ_C"/>
</dbReference>
<accession>A0A1T3P7G2</accession>
<comment type="caution">
    <text evidence="2">The sequence shown here is derived from an EMBL/GenBank/DDBJ whole genome shotgun (WGS) entry which is preliminary data.</text>
</comment>
<protein>
    <recommendedName>
        <fullName evidence="1">RapZ C-terminal domain-containing protein</fullName>
    </recommendedName>
</protein>